<accession>A0A8S5RRD5</accession>
<evidence type="ECO:0000313" key="1">
    <source>
        <dbReference type="EMBL" id="DAE46968.1"/>
    </source>
</evidence>
<name>A0A8S5RRD5_9CAUD</name>
<proteinExistence type="predicted"/>
<protein>
    <submittedName>
        <fullName evidence="1">Uncharacterized protein</fullName>
    </submittedName>
</protein>
<reference evidence="1" key="1">
    <citation type="journal article" date="2021" name="Proc. Natl. Acad. Sci. U.S.A.">
        <title>A Catalog of Tens of Thousands of Viruses from Human Metagenomes Reveals Hidden Associations with Chronic Diseases.</title>
        <authorList>
            <person name="Tisza M.J."/>
            <person name="Buck C.B."/>
        </authorList>
    </citation>
    <scope>NUCLEOTIDE SEQUENCE</scope>
    <source>
        <strain evidence="1">CtuoI59</strain>
    </source>
</reference>
<dbReference type="EMBL" id="BK033130">
    <property type="protein sequence ID" value="DAE46968.1"/>
    <property type="molecule type" value="Genomic_DNA"/>
</dbReference>
<organism evidence="1">
    <name type="scientific">Ackermannviridae sp</name>
    <dbReference type="NCBI Taxonomy" id="2831612"/>
    <lineage>
        <taxon>Viruses</taxon>
        <taxon>Duplodnaviria</taxon>
        <taxon>Heunggongvirae</taxon>
        <taxon>Uroviricota</taxon>
        <taxon>Caudoviricetes</taxon>
        <taxon>Pantevenvirales</taxon>
        <taxon>Ackermannviridae</taxon>
    </lineage>
</organism>
<sequence length="42" mass="4869">MHSLEQEGAYPDAHRLRKRRRTGRFAVISKKPPGICLCGLRY</sequence>